<evidence type="ECO:0000256" key="3">
    <source>
        <dbReference type="ARBA" id="ARBA00010876"/>
    </source>
</evidence>
<dbReference type="PANTHER" id="PTHR21600:SF81">
    <property type="entry name" value="21S RRNA PSEUDOURIDINE(2819) SYNTHASE"/>
    <property type="match status" value="1"/>
</dbReference>
<evidence type="ECO:0000256" key="5">
    <source>
        <dbReference type="ARBA" id="ARBA00023235"/>
    </source>
</evidence>
<dbReference type="Pfam" id="PF00849">
    <property type="entry name" value="PseudoU_synth_2"/>
    <property type="match status" value="1"/>
</dbReference>
<dbReference type="InterPro" id="IPR006145">
    <property type="entry name" value="PsdUridine_synth_RsuA/RluA"/>
</dbReference>
<keyword evidence="8" id="KW-1185">Reference proteome</keyword>
<dbReference type="Gene3D" id="3.30.2350.10">
    <property type="entry name" value="Pseudouridine synthase"/>
    <property type="match status" value="1"/>
</dbReference>
<sequence length="512" mass="56732">MRHNIATRSCLSVVASHIVKRTNHATIPQGGSSSSSSCLPLLFRVQDYRTLSNEESSNLSEGSNHEGARQRWRELPPVPPQMALQALLQSQNYQTKADMVEGGVLEGQGKVKPLTALRWVSKCCPDVPQSLINKLFRLRQIRVRSSSPPCEPSSVSSGQRLNRVSGKEVLKEGAVLVMPAAVVTLQSKEGMEVSGKTMHSLGRTTHEPTPEEIEWLRSLILHMDKELIIINKPCGLAVQGGTEVRRSLDSMMGAALSFNYSEGPRLVHRLDKETSGAMVIGRTHQSTVFLHALLRIKSSEMTQLWKGHGQNIERRYWALVVGTPTKLQGRISSPLAKVSTSGGKLEKMRVTHRSHPDAQEAITDYQVLGPSALGCTWLELHPLTGRKHQIRVHCAEVLGTPIVGDYKYGWCALKNWPPKDEHNPENPLAPNDCKQRQKGDIFSNTPLLHLHCHKLSLPNVARIFKHQESAKTDYEAGQKMVRSCDDVLDVVAPLPPHMASSWNEKLVSGVDL</sequence>
<accession>A0ABP0TKM2</accession>
<dbReference type="InterPro" id="IPR006224">
    <property type="entry name" value="PsdUridine_synth_RluA-like_CS"/>
</dbReference>
<dbReference type="InterPro" id="IPR050188">
    <property type="entry name" value="RluA_PseudoU_synthase"/>
</dbReference>
<keyword evidence="4" id="KW-0496">Mitochondrion</keyword>
<evidence type="ECO:0000313" key="8">
    <source>
        <dbReference type="Proteomes" id="UP001497512"/>
    </source>
</evidence>
<evidence type="ECO:0000256" key="1">
    <source>
        <dbReference type="ARBA" id="ARBA00000073"/>
    </source>
</evidence>
<organism evidence="7 8">
    <name type="scientific">Sphagnum troendelagicum</name>
    <dbReference type="NCBI Taxonomy" id="128251"/>
    <lineage>
        <taxon>Eukaryota</taxon>
        <taxon>Viridiplantae</taxon>
        <taxon>Streptophyta</taxon>
        <taxon>Embryophyta</taxon>
        <taxon>Bryophyta</taxon>
        <taxon>Sphagnophytina</taxon>
        <taxon>Sphagnopsida</taxon>
        <taxon>Sphagnales</taxon>
        <taxon>Sphagnaceae</taxon>
        <taxon>Sphagnum</taxon>
    </lineage>
</organism>
<keyword evidence="5" id="KW-0413">Isomerase</keyword>
<proteinExistence type="inferred from homology"/>
<evidence type="ECO:0000256" key="2">
    <source>
        <dbReference type="ARBA" id="ARBA00004173"/>
    </source>
</evidence>
<dbReference type="PROSITE" id="PS01129">
    <property type="entry name" value="PSI_RLU"/>
    <property type="match status" value="1"/>
</dbReference>
<gene>
    <name evidence="7" type="ORF">CSSPTR1EN2_LOCUS4654</name>
</gene>
<dbReference type="EMBL" id="OZ019904">
    <property type="protein sequence ID" value="CAK9198873.1"/>
    <property type="molecule type" value="Genomic_DNA"/>
</dbReference>
<feature type="domain" description="Pseudouridine synthase RsuA/RluA-like" evidence="6">
    <location>
        <begin position="227"/>
        <end position="395"/>
    </location>
</feature>
<comment type="similarity">
    <text evidence="3">Belongs to the pseudouridine synthase RluA family.</text>
</comment>
<comment type="subcellular location">
    <subcellularLocation>
        <location evidence="2">Mitochondrion</location>
    </subcellularLocation>
</comment>
<dbReference type="SUPFAM" id="SSF55120">
    <property type="entry name" value="Pseudouridine synthase"/>
    <property type="match status" value="1"/>
</dbReference>
<protein>
    <recommendedName>
        <fullName evidence="6">Pseudouridine synthase RsuA/RluA-like domain-containing protein</fullName>
    </recommendedName>
</protein>
<comment type="catalytic activity">
    <reaction evidence="1">
        <text>a uridine in RNA = a pseudouridine in RNA</text>
        <dbReference type="Rhea" id="RHEA:48348"/>
        <dbReference type="Rhea" id="RHEA-COMP:12068"/>
        <dbReference type="Rhea" id="RHEA-COMP:12069"/>
        <dbReference type="ChEBI" id="CHEBI:65314"/>
        <dbReference type="ChEBI" id="CHEBI:65315"/>
    </reaction>
</comment>
<name>A0ABP0TKM2_9BRYO</name>
<reference evidence="7" key="1">
    <citation type="submission" date="2024-02" db="EMBL/GenBank/DDBJ databases">
        <authorList>
            <consortium name="ELIXIR-Norway"/>
            <consortium name="Elixir Norway"/>
        </authorList>
    </citation>
    <scope>NUCLEOTIDE SEQUENCE</scope>
</reference>
<evidence type="ECO:0000256" key="4">
    <source>
        <dbReference type="ARBA" id="ARBA00023128"/>
    </source>
</evidence>
<dbReference type="PANTHER" id="PTHR21600">
    <property type="entry name" value="MITOCHONDRIAL RNA PSEUDOURIDINE SYNTHASE"/>
    <property type="match status" value="1"/>
</dbReference>
<evidence type="ECO:0000259" key="6">
    <source>
        <dbReference type="Pfam" id="PF00849"/>
    </source>
</evidence>
<dbReference type="InterPro" id="IPR020103">
    <property type="entry name" value="PsdUridine_synth_cat_dom_sf"/>
</dbReference>
<evidence type="ECO:0000313" key="7">
    <source>
        <dbReference type="EMBL" id="CAK9198873.1"/>
    </source>
</evidence>
<dbReference type="Proteomes" id="UP001497512">
    <property type="component" value="Chromosome 12"/>
</dbReference>
<dbReference type="CDD" id="cd02869">
    <property type="entry name" value="PseudoU_synth_RluA_like"/>
    <property type="match status" value="1"/>
</dbReference>